<evidence type="ECO:0000313" key="6">
    <source>
        <dbReference type="Proteomes" id="UP000831782"/>
    </source>
</evidence>
<protein>
    <submittedName>
        <fullName evidence="5">Beta-N-acetylhexosaminidase</fullName>
    </submittedName>
</protein>
<dbReference type="InterPro" id="IPR041063">
    <property type="entry name" value="Glyco_H_20C_C"/>
</dbReference>
<evidence type="ECO:0000259" key="4">
    <source>
        <dbReference type="Pfam" id="PF18088"/>
    </source>
</evidence>
<keyword evidence="6" id="KW-1185">Reference proteome</keyword>
<dbReference type="Pfam" id="PF18088">
    <property type="entry name" value="Glyco_H_20C_C"/>
    <property type="match status" value="1"/>
</dbReference>
<dbReference type="RefSeq" id="WP_244715119.1">
    <property type="nucleotide sequence ID" value="NZ_CP095072.1"/>
</dbReference>
<dbReference type="CDD" id="cd06565">
    <property type="entry name" value="GH20_GcnA-like"/>
    <property type="match status" value="1"/>
</dbReference>
<dbReference type="PANTHER" id="PTHR21040:SF8">
    <property type="entry name" value="BCDNA.GH04120"/>
    <property type="match status" value="1"/>
</dbReference>
<dbReference type="SUPFAM" id="SSF51445">
    <property type="entry name" value="(Trans)glycosidases"/>
    <property type="match status" value="1"/>
</dbReference>
<accession>A0ABY4EQK2</accession>
<dbReference type="EMBL" id="CP095072">
    <property type="protein sequence ID" value="UOQ46717.1"/>
    <property type="molecule type" value="Genomic_DNA"/>
</dbReference>
<evidence type="ECO:0000259" key="3">
    <source>
        <dbReference type="Pfam" id="PF00728"/>
    </source>
</evidence>
<dbReference type="Pfam" id="PF00728">
    <property type="entry name" value="Glyco_hydro_20"/>
    <property type="match status" value="1"/>
</dbReference>
<name>A0ABY4EQK2_9BACI</name>
<evidence type="ECO:0000256" key="2">
    <source>
        <dbReference type="ARBA" id="ARBA00022801"/>
    </source>
</evidence>
<evidence type="ECO:0000313" key="5">
    <source>
        <dbReference type="EMBL" id="UOQ46717.1"/>
    </source>
</evidence>
<dbReference type="Proteomes" id="UP000831782">
    <property type="component" value="Chromosome"/>
</dbReference>
<comment type="similarity">
    <text evidence="1">Belongs to the glycosyl hydrolase 20 family.</text>
</comment>
<dbReference type="Gene3D" id="3.20.20.80">
    <property type="entry name" value="Glycosidases"/>
    <property type="match status" value="1"/>
</dbReference>
<reference evidence="5 6" key="1">
    <citation type="submission" date="2022-04" db="EMBL/GenBank/DDBJ databases">
        <title>Gracilibacillus sp. isolated from saltern.</title>
        <authorList>
            <person name="Won M."/>
            <person name="Lee C.-M."/>
            <person name="Woen H.-Y."/>
            <person name="Kwon S.-W."/>
        </authorList>
    </citation>
    <scope>NUCLEOTIDE SEQUENCE [LARGE SCALE GENOMIC DNA]</scope>
    <source>
        <strain evidence="5 6">SSWR10-1</strain>
    </source>
</reference>
<dbReference type="Gene3D" id="1.20.120.670">
    <property type="entry name" value="N-acetyl-b-d-glucoasminidase"/>
    <property type="match status" value="1"/>
</dbReference>
<feature type="domain" description="Glycoside Hydrolase 20C C-terminal" evidence="4">
    <location>
        <begin position="422"/>
        <end position="610"/>
    </location>
</feature>
<dbReference type="InterPro" id="IPR017853">
    <property type="entry name" value="GH"/>
</dbReference>
<gene>
    <name evidence="5" type="ORF">MUN88_11445</name>
</gene>
<dbReference type="InterPro" id="IPR015883">
    <property type="entry name" value="Glyco_hydro_20_cat"/>
</dbReference>
<dbReference type="PANTHER" id="PTHR21040">
    <property type="entry name" value="BCDNA.GH04120"/>
    <property type="match status" value="1"/>
</dbReference>
<dbReference type="InterPro" id="IPR038901">
    <property type="entry name" value="HEXDC-like"/>
</dbReference>
<organism evidence="5 6">
    <name type="scientific">Gracilibacillus caseinilyticus</name>
    <dbReference type="NCBI Taxonomy" id="2932256"/>
    <lineage>
        <taxon>Bacteria</taxon>
        <taxon>Bacillati</taxon>
        <taxon>Bacillota</taxon>
        <taxon>Bacilli</taxon>
        <taxon>Bacillales</taxon>
        <taxon>Bacillaceae</taxon>
        <taxon>Gracilibacillus</taxon>
    </lineage>
</organism>
<feature type="domain" description="Glycoside hydrolase family 20 catalytic" evidence="3">
    <location>
        <begin position="142"/>
        <end position="317"/>
    </location>
</feature>
<proteinExistence type="inferred from homology"/>
<sequence>MDITLKGDYQPFLYGLQELAIEKGTTLSQSGKSLMIEKNDEKETVVSYQNGQGKICYYHDYHVYRAFGLFVQHAAHGKDFLLKEHSQFKTIGPMFDLSRNAVMKVCQFKSMLRKLSLMGFNAAMLYMEDTYEVKEFPYFGYMRGRYSQEELKQLDDYAFRLGIELIPCIQTLAHLEEFLKWDASAHLKDTRGVLLAEQEATYQFVEKMIIAATTPFRSKRLHIGMDEAEELGRGIYLNKYGYKDRLKLMTEHLYRVTEITDDLQLEVMMWSDMFIKLASDSGDDQYDMSTEISEEMQQLVPSNVTLMYWDYFHTKKKEYHTLIDKHKQLGQTPAFAGGIWVWNTFATNYGLSLKTSEAALQASKEAKIQDVFVTLWGDDGYENNYYAAMLGLQLYAEHQYYQTVDQADWYSRTTFCTGLDPQAYLQLNELDAIPGVAEGNTDQTNPSKFLLWQDVLLGLFDKHIEGLAIAGHYQQLEQTFKQLRNPQAELDFIFDVPEKLSAVLARKSTIGLQLKAAYDAKDTAELKAIADVELPEIIERVKRLRAAHKKQWFQINKPFGWEVIDIRYGGLIARLETAIERISQYINEEVDFIDELEQERLPFNANVDQSTGLGWSSYYYRIASPNVFFHVLPIY</sequence>
<evidence type="ECO:0000256" key="1">
    <source>
        <dbReference type="ARBA" id="ARBA00006285"/>
    </source>
</evidence>
<keyword evidence="2" id="KW-0378">Hydrolase</keyword>